<dbReference type="AlphaFoldDB" id="A0AA37GWC9"/>
<gene>
    <name evidence="2" type="ORF">ColLi_11324</name>
</gene>
<proteinExistence type="predicted"/>
<evidence type="ECO:0000313" key="3">
    <source>
        <dbReference type="Proteomes" id="UP001055172"/>
    </source>
</evidence>
<protein>
    <submittedName>
        <fullName evidence="2">Uncharacterized protein</fullName>
    </submittedName>
</protein>
<dbReference type="EMBL" id="BPPX01000033">
    <property type="protein sequence ID" value="GJC88486.1"/>
    <property type="molecule type" value="Genomic_DNA"/>
</dbReference>
<feature type="transmembrane region" description="Helical" evidence="1">
    <location>
        <begin position="16"/>
        <end position="37"/>
    </location>
</feature>
<organism evidence="2 3">
    <name type="scientific">Colletotrichum liriopes</name>
    <dbReference type="NCBI Taxonomy" id="708192"/>
    <lineage>
        <taxon>Eukaryota</taxon>
        <taxon>Fungi</taxon>
        <taxon>Dikarya</taxon>
        <taxon>Ascomycota</taxon>
        <taxon>Pezizomycotina</taxon>
        <taxon>Sordariomycetes</taxon>
        <taxon>Hypocreomycetidae</taxon>
        <taxon>Glomerellales</taxon>
        <taxon>Glomerellaceae</taxon>
        <taxon>Colletotrichum</taxon>
        <taxon>Colletotrichum spaethianum species complex</taxon>
    </lineage>
</organism>
<keyword evidence="1" id="KW-1133">Transmembrane helix</keyword>
<evidence type="ECO:0000256" key="1">
    <source>
        <dbReference type="SAM" id="Phobius"/>
    </source>
</evidence>
<keyword evidence="1" id="KW-0472">Membrane</keyword>
<dbReference type="Proteomes" id="UP001055172">
    <property type="component" value="Unassembled WGS sequence"/>
</dbReference>
<accession>A0AA37GWC9</accession>
<sequence>MASNDDLWQPVEPQGLALAIVVTGTIFIALTTVVVAMRSWVRFRMKNAGVDDLAMIAGYV</sequence>
<reference evidence="2 3" key="1">
    <citation type="submission" date="2021-07" db="EMBL/GenBank/DDBJ databases">
        <title>Genome data of Colletotrichum spaethianum.</title>
        <authorList>
            <person name="Utami Y.D."/>
            <person name="Hiruma K."/>
        </authorList>
    </citation>
    <scope>NUCLEOTIDE SEQUENCE [LARGE SCALE GENOMIC DNA]</scope>
    <source>
        <strain evidence="2 3">MAFF 242679</strain>
    </source>
</reference>
<name>A0AA37GWC9_9PEZI</name>
<comment type="caution">
    <text evidence="2">The sequence shown here is derived from an EMBL/GenBank/DDBJ whole genome shotgun (WGS) entry which is preliminary data.</text>
</comment>
<keyword evidence="3" id="KW-1185">Reference proteome</keyword>
<keyword evidence="1" id="KW-0812">Transmembrane</keyword>
<evidence type="ECO:0000313" key="2">
    <source>
        <dbReference type="EMBL" id="GJC88486.1"/>
    </source>
</evidence>